<dbReference type="RefSeq" id="XP_056860930.1">
    <property type="nucleotide sequence ID" value="XM_057004950.1"/>
</dbReference>
<dbReference type="InterPro" id="IPR012474">
    <property type="entry name" value="Frigida"/>
</dbReference>
<protein>
    <recommendedName>
        <fullName evidence="5">FRIGIDA-like protein</fullName>
    </recommendedName>
</protein>
<evidence type="ECO:0000256" key="5">
    <source>
        <dbReference type="RuleBase" id="RU364012"/>
    </source>
</evidence>
<reference evidence="7" key="1">
    <citation type="journal article" date="2019" name="Database">
        <title>The radish genome database (RadishGD): an integrated information resource for radish genomics.</title>
        <authorList>
            <person name="Yu H.J."/>
            <person name="Baek S."/>
            <person name="Lee Y.J."/>
            <person name="Cho A."/>
            <person name="Mun J.H."/>
        </authorList>
    </citation>
    <scope>NUCLEOTIDE SEQUENCE [LARGE SCALE GENOMIC DNA]</scope>
    <source>
        <strain evidence="7">cv. WK10039</strain>
    </source>
</reference>
<gene>
    <name evidence="8" type="primary">LOC130509211</name>
</gene>
<proteinExistence type="inferred from homology"/>
<evidence type="ECO:0000256" key="4">
    <source>
        <dbReference type="ARBA" id="ARBA00023089"/>
    </source>
</evidence>
<dbReference type="GO" id="GO:0009908">
    <property type="term" value="P:flower development"/>
    <property type="evidence" value="ECO:0007669"/>
    <property type="project" value="UniProtKB-KW"/>
</dbReference>
<evidence type="ECO:0000256" key="6">
    <source>
        <dbReference type="SAM" id="MobiDB-lite"/>
    </source>
</evidence>
<accession>A0A9W3DAP7</accession>
<dbReference type="KEGG" id="rsz:130509211"/>
<comment type="similarity">
    <text evidence="1 5">Belongs to the Frigida family.</text>
</comment>
<keyword evidence="7" id="KW-1185">Reference proteome</keyword>
<dbReference type="Proteomes" id="UP000504610">
    <property type="component" value="Chromosome 3"/>
</dbReference>
<evidence type="ECO:0000313" key="8">
    <source>
        <dbReference type="RefSeq" id="XP_056860930.1"/>
    </source>
</evidence>
<dbReference type="AlphaFoldDB" id="A0A9W3DAP7"/>
<dbReference type="PANTHER" id="PTHR31791:SF49">
    <property type="entry name" value="INACTIVE PROTEIN FRIGIDA"/>
    <property type="match status" value="1"/>
</dbReference>
<feature type="compositionally biased region" description="Basic and acidic residues" evidence="6">
    <location>
        <begin position="477"/>
        <end position="488"/>
    </location>
</feature>
<evidence type="ECO:0000256" key="1">
    <source>
        <dbReference type="ARBA" id="ARBA00008956"/>
    </source>
</evidence>
<reference evidence="8" key="2">
    <citation type="submission" date="2025-08" db="UniProtKB">
        <authorList>
            <consortium name="RefSeq"/>
        </authorList>
    </citation>
    <scope>IDENTIFICATION</scope>
    <source>
        <tissue evidence="8">Leaf</tissue>
    </source>
</reference>
<dbReference type="Pfam" id="PF07899">
    <property type="entry name" value="Frigida"/>
    <property type="match status" value="1"/>
</dbReference>
<dbReference type="OrthoDB" id="776053at2759"/>
<evidence type="ECO:0000256" key="3">
    <source>
        <dbReference type="ARBA" id="ARBA00022782"/>
    </source>
</evidence>
<dbReference type="PANTHER" id="PTHR31791">
    <property type="entry name" value="FRIGIDA-LIKE PROTEIN 3-RELATED"/>
    <property type="match status" value="1"/>
</dbReference>
<dbReference type="GeneID" id="130509211"/>
<keyword evidence="3 5" id="KW-0221">Differentiation</keyword>
<name>A0A9W3DAP7_RAPSA</name>
<feature type="region of interest" description="Disordered" evidence="6">
    <location>
        <begin position="1"/>
        <end position="21"/>
    </location>
</feature>
<sequence>MASFHHPPIREEQPSPSMIRRREELPPTVTTETTIVGPSKPPQFLKSIVDLTAFAAAVDAFKRRYDELQSHVDLIETAIDSELKTNGLIKIEIETAAASPSQLSPPRSNDSAAIVCQSPPKEVAVRSEAERLCESMSSKELRRYILANISSRAKLIEEIPPALKLAKDTAKFVLDCIGKFYLQGRKAFANGSPAVAARNVSLLVLECYLLTFDPGEEKKLLVKVAAGDGGGSVVVREEAEGAAVAWRRRLMGEGGLGAAEGADARGLLLLVACFGVPESFKSVDLLDLVRQSGVDGIGGALKRSPFLVPMMSGIVDSSMKRGMHIEALEMVYTFGMEDRFSASSILTSFLRMSKESFERAKRKAQAPMAFKKANEKQLAALLSVMKCLEARKLDPVKEVPGWQIKEQMAKLEKDIVQLDKQMEEARSISLMEEARSISLMEEAALNKRLYSQQMKRPRLSDMEMPPPTASSSYSPVYRDHRSFSSHRDGDADEISALVSSYLGSASGFPHQSSLMRSPEYMVPPGGLGRSVSAYDHLPPNSYSPVPRQHSPYGQRLPREYSPPVHQMPYGLQRVYRHSPSVERHLALPNHRSPRNFSQDRIGGM</sequence>
<feature type="region of interest" description="Disordered" evidence="6">
    <location>
        <begin position="457"/>
        <end position="488"/>
    </location>
</feature>
<dbReference type="GO" id="GO:0030154">
    <property type="term" value="P:cell differentiation"/>
    <property type="evidence" value="ECO:0007669"/>
    <property type="project" value="UniProtKB-KW"/>
</dbReference>
<organism evidence="7 8">
    <name type="scientific">Raphanus sativus</name>
    <name type="common">Radish</name>
    <name type="synonym">Raphanus raphanistrum var. sativus</name>
    <dbReference type="NCBI Taxonomy" id="3726"/>
    <lineage>
        <taxon>Eukaryota</taxon>
        <taxon>Viridiplantae</taxon>
        <taxon>Streptophyta</taxon>
        <taxon>Embryophyta</taxon>
        <taxon>Tracheophyta</taxon>
        <taxon>Spermatophyta</taxon>
        <taxon>Magnoliopsida</taxon>
        <taxon>eudicotyledons</taxon>
        <taxon>Gunneridae</taxon>
        <taxon>Pentapetalae</taxon>
        <taxon>rosids</taxon>
        <taxon>malvids</taxon>
        <taxon>Brassicales</taxon>
        <taxon>Brassicaceae</taxon>
        <taxon>Brassiceae</taxon>
        <taxon>Raphanus</taxon>
    </lineage>
</organism>
<feature type="region of interest" description="Disordered" evidence="6">
    <location>
        <begin position="543"/>
        <end position="563"/>
    </location>
</feature>
<keyword evidence="4 5" id="KW-0287">Flowering</keyword>
<keyword evidence="2 5" id="KW-0217">Developmental protein</keyword>
<evidence type="ECO:0000313" key="7">
    <source>
        <dbReference type="Proteomes" id="UP000504610"/>
    </source>
</evidence>
<evidence type="ECO:0000256" key="2">
    <source>
        <dbReference type="ARBA" id="ARBA00022473"/>
    </source>
</evidence>